<feature type="compositionally biased region" description="Basic and acidic residues" evidence="2">
    <location>
        <begin position="253"/>
        <end position="272"/>
    </location>
</feature>
<keyword evidence="1" id="KW-0175">Coiled coil</keyword>
<feature type="compositionally biased region" description="Basic and acidic residues" evidence="2">
    <location>
        <begin position="228"/>
        <end position="241"/>
    </location>
</feature>
<name>A0AAW1PUZ3_9CHLO</name>
<sequence>MPEGLILKAEQERLEQELSSGSSEGVLILLEEQVAMPESPKALEMEEARLEGEIKQLMQSVRQTSAPIAGNQDQSVDLACSSQPSHGASAQPSAVMEYQAFTKLHGMHGGWNSEDAAEFDKVLRACSGEYDLAVQICDERLFGSSHEAVLAHARWHARERELYAKQKVAIAAWRQERRIAAIEKAAAATAADDCVAPAVAQQLHEQQHRCQQQQMQKQAATRQAVAEWRQKRASDNADKRASQQGAQQAQREQAARLKGDQMAREARCAERAEQMKARKAEAAAEAADVRAAEVQPDPDAALNVQMRNLALMERRATLLASKEAAQKARQECIVRLHHQALERLPFEASTDAARVRQPTAAAWHRRVETSNEDRAARDSGFIRHLKPRATASWRRGLC</sequence>
<dbReference type="Proteomes" id="UP001465755">
    <property type="component" value="Unassembled WGS sequence"/>
</dbReference>
<evidence type="ECO:0000313" key="4">
    <source>
        <dbReference type="Proteomes" id="UP001465755"/>
    </source>
</evidence>
<organism evidence="3 4">
    <name type="scientific">Symbiochloris irregularis</name>
    <dbReference type="NCBI Taxonomy" id="706552"/>
    <lineage>
        <taxon>Eukaryota</taxon>
        <taxon>Viridiplantae</taxon>
        <taxon>Chlorophyta</taxon>
        <taxon>core chlorophytes</taxon>
        <taxon>Trebouxiophyceae</taxon>
        <taxon>Trebouxiales</taxon>
        <taxon>Trebouxiaceae</taxon>
        <taxon>Symbiochloris</taxon>
    </lineage>
</organism>
<dbReference type="PANTHER" id="PTHR21549:SF0">
    <property type="entry name" value="COILED-COIL DOMAIN-CONTAINING PROTEIN 112"/>
    <property type="match status" value="1"/>
</dbReference>
<dbReference type="PANTHER" id="PTHR21549">
    <property type="entry name" value="MUTATED IN BLADDER CANCER 1"/>
    <property type="match status" value="1"/>
</dbReference>
<proteinExistence type="predicted"/>
<evidence type="ECO:0000313" key="3">
    <source>
        <dbReference type="EMBL" id="KAK9812383.1"/>
    </source>
</evidence>
<gene>
    <name evidence="3" type="ORF">WJX73_006564</name>
</gene>
<dbReference type="AlphaFoldDB" id="A0AAW1PUZ3"/>
<comment type="caution">
    <text evidence="3">The sequence shown here is derived from an EMBL/GenBank/DDBJ whole genome shotgun (WGS) entry which is preliminary data.</text>
</comment>
<feature type="compositionally biased region" description="Low complexity" evidence="2">
    <location>
        <begin position="242"/>
        <end position="252"/>
    </location>
</feature>
<protein>
    <submittedName>
        <fullName evidence="3">Uncharacterized protein</fullName>
    </submittedName>
</protein>
<keyword evidence="4" id="KW-1185">Reference proteome</keyword>
<dbReference type="InterPro" id="IPR039902">
    <property type="entry name" value="CCDC148/CCDC112"/>
</dbReference>
<feature type="region of interest" description="Disordered" evidence="2">
    <location>
        <begin position="221"/>
        <end position="272"/>
    </location>
</feature>
<accession>A0AAW1PUZ3</accession>
<evidence type="ECO:0000256" key="1">
    <source>
        <dbReference type="ARBA" id="ARBA00023054"/>
    </source>
</evidence>
<evidence type="ECO:0000256" key="2">
    <source>
        <dbReference type="SAM" id="MobiDB-lite"/>
    </source>
</evidence>
<dbReference type="EMBL" id="JALJOQ010000007">
    <property type="protein sequence ID" value="KAK9812383.1"/>
    <property type="molecule type" value="Genomic_DNA"/>
</dbReference>
<reference evidence="3 4" key="1">
    <citation type="journal article" date="2024" name="Nat. Commun.">
        <title>Phylogenomics reveals the evolutionary origins of lichenization in chlorophyte algae.</title>
        <authorList>
            <person name="Puginier C."/>
            <person name="Libourel C."/>
            <person name="Otte J."/>
            <person name="Skaloud P."/>
            <person name="Haon M."/>
            <person name="Grisel S."/>
            <person name="Petersen M."/>
            <person name="Berrin J.G."/>
            <person name="Delaux P.M."/>
            <person name="Dal Grande F."/>
            <person name="Keller J."/>
        </authorList>
    </citation>
    <scope>NUCLEOTIDE SEQUENCE [LARGE SCALE GENOMIC DNA]</scope>
    <source>
        <strain evidence="3 4">SAG 2036</strain>
    </source>
</reference>